<dbReference type="Proteomes" id="UP000279972">
    <property type="component" value="Chromosome"/>
</dbReference>
<organism evidence="2 3">
    <name type="scientific">Chryseobacterium lactis</name>
    <dbReference type="NCBI Taxonomy" id="1241981"/>
    <lineage>
        <taxon>Bacteria</taxon>
        <taxon>Pseudomonadati</taxon>
        <taxon>Bacteroidota</taxon>
        <taxon>Flavobacteriia</taxon>
        <taxon>Flavobacteriales</taxon>
        <taxon>Weeksellaceae</taxon>
        <taxon>Chryseobacterium group</taxon>
        <taxon>Chryseobacterium</taxon>
    </lineage>
</organism>
<sequence>MKEIILNTIDDLCSDFTYYDRKEDEQLSMEQLDETVKSGEITIDEMVERFRKNLEETYTK</sequence>
<evidence type="ECO:0000313" key="3">
    <source>
        <dbReference type="Proteomes" id="UP000236262"/>
    </source>
</evidence>
<evidence type="ECO:0000313" key="2">
    <source>
        <dbReference type="EMBL" id="PNW14120.1"/>
    </source>
</evidence>
<reference evidence="1 4" key="2">
    <citation type="submission" date="2018-11" db="EMBL/GenBank/DDBJ databases">
        <title>Proposal to divide the Flavobacteriaceae and reorganize its genera based on Amino Acid Identity values calculated from whole genome sequences.</title>
        <authorList>
            <person name="Nicholson A.C."/>
            <person name="Gulvik C.A."/>
            <person name="Whitney A.M."/>
            <person name="Humrighouse B.W."/>
            <person name="Bell M."/>
            <person name="Holmes B."/>
            <person name="Steigerwalt A.G."/>
            <person name="Villarma A."/>
            <person name="Sheth M."/>
            <person name="Batra D."/>
            <person name="Pryor J."/>
            <person name="Bernardet J.-F."/>
            <person name="Hugo C."/>
            <person name="Kampfer P."/>
            <person name="Newman J."/>
            <person name="McQuiston J.R."/>
        </authorList>
    </citation>
    <scope>NUCLEOTIDE SEQUENCE [LARGE SCALE GENOMIC DNA]</scope>
    <source>
        <strain evidence="1 4">KC_1864</strain>
    </source>
</reference>
<dbReference type="EMBL" id="PPEH01000003">
    <property type="protein sequence ID" value="PNW14120.1"/>
    <property type="molecule type" value="Genomic_DNA"/>
</dbReference>
<gene>
    <name evidence="2" type="ORF">C1637_09760</name>
    <name evidence="1" type="ORF">EG342_09940</name>
</gene>
<dbReference type="AlphaFoldDB" id="A0A3G6RCU6"/>
<protein>
    <recommendedName>
        <fullName evidence="5">Antitoxin</fullName>
    </recommendedName>
</protein>
<evidence type="ECO:0000313" key="4">
    <source>
        <dbReference type="Proteomes" id="UP000279972"/>
    </source>
</evidence>
<accession>A0A3G6RCU6</accession>
<dbReference type="RefSeq" id="WP_103291406.1">
    <property type="nucleotide sequence ID" value="NZ_CP033924.1"/>
</dbReference>
<keyword evidence="4" id="KW-1185">Reference proteome</keyword>
<dbReference type="EMBL" id="CP033924">
    <property type="protein sequence ID" value="AZA82204.1"/>
    <property type="molecule type" value="Genomic_DNA"/>
</dbReference>
<evidence type="ECO:0008006" key="5">
    <source>
        <dbReference type="Google" id="ProtNLM"/>
    </source>
</evidence>
<proteinExistence type="predicted"/>
<evidence type="ECO:0000313" key="1">
    <source>
        <dbReference type="EMBL" id="AZA82204.1"/>
    </source>
</evidence>
<dbReference type="KEGG" id="clac:EG342_09940"/>
<dbReference type="Proteomes" id="UP000236262">
    <property type="component" value="Unassembled WGS sequence"/>
</dbReference>
<reference evidence="2 3" key="1">
    <citation type="submission" date="2018-01" db="EMBL/GenBank/DDBJ databases">
        <title>Draft genome sequences of Chryseobacterium lactis NCTC11390, Chryseobacterium oncorhynchi 701B-08, and Chryseobacterium viscerum 687B-08.</title>
        <authorList>
            <person name="Jeong J.-J."/>
            <person name="Lee Y.J."/>
            <person name="Park B."/>
            <person name="Choi I.-G."/>
            <person name="Kim K.D."/>
        </authorList>
    </citation>
    <scope>NUCLEOTIDE SEQUENCE [LARGE SCALE GENOMIC DNA]</scope>
    <source>
        <strain evidence="2 3">NCTC11390</strain>
    </source>
</reference>
<name>A0A3G6RCU6_CHRLC</name>
<dbReference type="OrthoDB" id="9930656at2"/>